<sequence>MKVLSLVLVLLLIASAAGCVASAPVADSPSVPASSYPVPPEYISEATITLVRPANLASLPYTDRNFTTATTASIAWWLSPDFYDNTNLFRRYLRSTEAEQSAYPEEQQIFFVFITEHLDLAISESISDEEIILYRGISPGFAEAILATGVYEEAAFASTSYDVTIPLVTYGSRGDDGYSNVLLLSRSPGDHLLYINEGEREILLPRNLTWQVVMVQEIGDLTIESDFPLFSNNEMRESVSFVRMIQMDEEP</sequence>
<gene>
    <name evidence="1" type="ORF">FTO68_07265</name>
</gene>
<reference evidence="1 2" key="1">
    <citation type="submission" date="2019-08" db="EMBL/GenBank/DDBJ databases">
        <authorList>
            <person name="Chen S.-C."/>
            <person name="Lai M.-C."/>
            <person name="You Y.-T."/>
        </authorList>
    </citation>
    <scope>NUCLEOTIDE SEQUENCE [LARGE SCALE GENOMIC DNA]</scope>
    <source>
        <strain evidence="1 2">P2F9704a</strain>
    </source>
</reference>
<dbReference type="SUPFAM" id="SSF56399">
    <property type="entry name" value="ADP-ribosylation"/>
    <property type="match status" value="1"/>
</dbReference>
<protein>
    <submittedName>
        <fullName evidence="1">Uncharacterized protein</fullName>
    </submittedName>
</protein>
<dbReference type="PROSITE" id="PS51257">
    <property type="entry name" value="PROKAR_LIPOPROTEIN"/>
    <property type="match status" value="1"/>
</dbReference>
<evidence type="ECO:0000313" key="1">
    <source>
        <dbReference type="EMBL" id="MCQ1538782.1"/>
    </source>
</evidence>
<accession>A0ABD4TIL8</accession>
<evidence type="ECO:0000313" key="2">
    <source>
        <dbReference type="Proteomes" id="UP001524383"/>
    </source>
</evidence>
<organism evidence="1 2">
    <name type="scientific">Methanocalculus taiwanensis</name>
    <dbReference type="NCBI Taxonomy" id="106207"/>
    <lineage>
        <taxon>Archaea</taxon>
        <taxon>Methanobacteriati</taxon>
        <taxon>Methanobacteriota</taxon>
        <taxon>Stenosarchaea group</taxon>
        <taxon>Methanomicrobia</taxon>
        <taxon>Methanomicrobiales</taxon>
        <taxon>Methanocalculaceae</taxon>
        <taxon>Methanocalculus</taxon>
    </lineage>
</organism>
<dbReference type="EMBL" id="VOTZ01000014">
    <property type="protein sequence ID" value="MCQ1538782.1"/>
    <property type="molecule type" value="Genomic_DNA"/>
</dbReference>
<dbReference type="Proteomes" id="UP001524383">
    <property type="component" value="Unassembled WGS sequence"/>
</dbReference>
<name>A0ABD4TIL8_9EURY</name>
<proteinExistence type="predicted"/>
<keyword evidence="2" id="KW-1185">Reference proteome</keyword>
<dbReference type="RefSeq" id="WP_255332735.1">
    <property type="nucleotide sequence ID" value="NZ_VOTZ01000014.1"/>
</dbReference>
<dbReference type="AlphaFoldDB" id="A0ABD4TIL8"/>
<dbReference type="Gene3D" id="3.90.176.10">
    <property type="entry name" value="Toxin ADP-ribosyltransferase, Chain A, domain 1"/>
    <property type="match status" value="1"/>
</dbReference>
<comment type="caution">
    <text evidence="1">The sequence shown here is derived from an EMBL/GenBank/DDBJ whole genome shotgun (WGS) entry which is preliminary data.</text>
</comment>